<sequence length="292" mass="34502">MYKKGLVSIIIPSFNGEKFITQTIDNCINQDYKNIEIIVIDDGSTDNTKQILTPYIDKNLINYIYQSNKGLPGARNTGLNVATGEFVQFLDADDLLDKNKIFSQVMYLNNNPNIFGVYCKSKYFKNSINEIFQVLDIHYDDNMYKKLLDVNFFTVHSILIRNTEFRFDETLKSLEDWDFWLTLTYNNKLINYIDESCCYVRVHGNNMCKNSKRMLTNELNVLNKNLNRGKFLDIINFNIFKRKYLLNETDAKNFYKLAVNENKKFIIEKYKFITKHKLKIILKKSNSIYEDK</sequence>
<dbReference type="GO" id="GO:0016758">
    <property type="term" value="F:hexosyltransferase activity"/>
    <property type="evidence" value="ECO:0007669"/>
    <property type="project" value="UniProtKB-ARBA"/>
</dbReference>
<organism evidence="2 3">
    <name type="scientific">Clostridium collagenovorans DSM 3089</name>
    <dbReference type="NCBI Taxonomy" id="1121306"/>
    <lineage>
        <taxon>Bacteria</taxon>
        <taxon>Bacillati</taxon>
        <taxon>Bacillota</taxon>
        <taxon>Clostridia</taxon>
        <taxon>Eubacteriales</taxon>
        <taxon>Clostridiaceae</taxon>
        <taxon>Clostridium</taxon>
    </lineage>
</organism>
<dbReference type="Gene3D" id="3.90.550.10">
    <property type="entry name" value="Spore Coat Polysaccharide Biosynthesis Protein SpsA, Chain A"/>
    <property type="match status" value="1"/>
</dbReference>
<dbReference type="Proteomes" id="UP000184526">
    <property type="component" value="Unassembled WGS sequence"/>
</dbReference>
<dbReference type="EMBL" id="FQXP01000016">
    <property type="protein sequence ID" value="SHI12100.1"/>
    <property type="molecule type" value="Genomic_DNA"/>
</dbReference>
<dbReference type="InterPro" id="IPR029044">
    <property type="entry name" value="Nucleotide-diphossugar_trans"/>
</dbReference>
<reference evidence="2 3" key="1">
    <citation type="submission" date="2016-11" db="EMBL/GenBank/DDBJ databases">
        <authorList>
            <person name="Jaros S."/>
            <person name="Januszkiewicz K."/>
            <person name="Wedrychowicz H."/>
        </authorList>
    </citation>
    <scope>NUCLEOTIDE SEQUENCE [LARGE SCALE GENOMIC DNA]</scope>
    <source>
        <strain evidence="2 3">DSM 3089</strain>
    </source>
</reference>
<feature type="domain" description="Glycosyltransferase 2-like" evidence="1">
    <location>
        <begin position="8"/>
        <end position="118"/>
    </location>
</feature>
<keyword evidence="2" id="KW-0808">Transferase</keyword>
<evidence type="ECO:0000313" key="2">
    <source>
        <dbReference type="EMBL" id="SHI12100.1"/>
    </source>
</evidence>
<dbReference type="Pfam" id="PF00535">
    <property type="entry name" value="Glycos_transf_2"/>
    <property type="match status" value="1"/>
</dbReference>
<dbReference type="OrthoDB" id="9785185at2"/>
<dbReference type="AlphaFoldDB" id="A0A1M5YJ98"/>
<accession>A0A1M5YJ98</accession>
<dbReference type="RefSeq" id="WP_072832804.1">
    <property type="nucleotide sequence ID" value="NZ_FQXP01000016.1"/>
</dbReference>
<protein>
    <submittedName>
        <fullName evidence="2">Glycosyl transferase family 2</fullName>
    </submittedName>
</protein>
<dbReference type="InterPro" id="IPR001173">
    <property type="entry name" value="Glyco_trans_2-like"/>
</dbReference>
<dbReference type="PANTHER" id="PTHR22916:SF3">
    <property type="entry name" value="UDP-GLCNAC:BETAGAL BETA-1,3-N-ACETYLGLUCOSAMINYLTRANSFERASE-LIKE PROTEIN 1"/>
    <property type="match status" value="1"/>
</dbReference>
<dbReference type="STRING" id="1121306.SAMN02745196_03000"/>
<name>A0A1M5YJ98_9CLOT</name>
<dbReference type="PANTHER" id="PTHR22916">
    <property type="entry name" value="GLYCOSYLTRANSFERASE"/>
    <property type="match status" value="1"/>
</dbReference>
<evidence type="ECO:0000259" key="1">
    <source>
        <dbReference type="Pfam" id="PF00535"/>
    </source>
</evidence>
<gene>
    <name evidence="2" type="ORF">SAMN02745196_03000</name>
</gene>
<keyword evidence="3" id="KW-1185">Reference proteome</keyword>
<proteinExistence type="predicted"/>
<evidence type="ECO:0000313" key="3">
    <source>
        <dbReference type="Proteomes" id="UP000184526"/>
    </source>
</evidence>
<dbReference type="SUPFAM" id="SSF53448">
    <property type="entry name" value="Nucleotide-diphospho-sugar transferases"/>
    <property type="match status" value="1"/>
</dbReference>